<keyword evidence="8" id="KW-1185">Reference proteome</keyword>
<feature type="domain" description="Cadherin" evidence="6">
    <location>
        <begin position="979"/>
        <end position="1076"/>
    </location>
</feature>
<dbReference type="PRINTS" id="PR00313">
    <property type="entry name" value="CABNDNGRPT"/>
</dbReference>
<evidence type="ECO:0000256" key="3">
    <source>
        <dbReference type="ARBA" id="ARBA00022737"/>
    </source>
</evidence>
<feature type="domain" description="Cadherin" evidence="6">
    <location>
        <begin position="1190"/>
        <end position="1295"/>
    </location>
</feature>
<dbReference type="InterPro" id="IPR001343">
    <property type="entry name" value="Hemolysn_Ca-bd"/>
</dbReference>
<dbReference type="RefSeq" id="WP_147021919.1">
    <property type="nucleotide sequence ID" value="NZ_BJYU01000058.1"/>
</dbReference>
<dbReference type="GO" id="GO:0016342">
    <property type="term" value="C:catenin complex"/>
    <property type="evidence" value="ECO:0007669"/>
    <property type="project" value="TreeGrafter"/>
</dbReference>
<dbReference type="GO" id="GO:0007154">
    <property type="term" value="P:cell communication"/>
    <property type="evidence" value="ECO:0007669"/>
    <property type="project" value="InterPro"/>
</dbReference>
<dbReference type="Proteomes" id="UP000321085">
    <property type="component" value="Unassembled WGS sequence"/>
</dbReference>
<evidence type="ECO:0000313" key="7">
    <source>
        <dbReference type="EMBL" id="GEO16228.1"/>
    </source>
</evidence>
<dbReference type="Pfam" id="PF00353">
    <property type="entry name" value="HemolysinCabind"/>
    <property type="match status" value="6"/>
</dbReference>
<accession>A0A512BW93</accession>
<dbReference type="InterPro" id="IPR003644">
    <property type="entry name" value="Calx_beta"/>
</dbReference>
<evidence type="ECO:0000259" key="6">
    <source>
        <dbReference type="PROSITE" id="PS50268"/>
    </source>
</evidence>
<organism evidence="7 8">
    <name type="scientific">Microvirga aerophila</name>
    <dbReference type="NCBI Taxonomy" id="670291"/>
    <lineage>
        <taxon>Bacteria</taxon>
        <taxon>Pseudomonadati</taxon>
        <taxon>Pseudomonadota</taxon>
        <taxon>Alphaproteobacteria</taxon>
        <taxon>Hyphomicrobiales</taxon>
        <taxon>Methylobacteriaceae</taxon>
        <taxon>Microvirga</taxon>
    </lineage>
</organism>
<dbReference type="SUPFAM" id="SSF51120">
    <property type="entry name" value="beta-Roll"/>
    <property type="match status" value="4"/>
</dbReference>
<dbReference type="SMART" id="SM00112">
    <property type="entry name" value="CA"/>
    <property type="match status" value="6"/>
</dbReference>
<feature type="domain" description="Cadherin" evidence="6">
    <location>
        <begin position="1315"/>
        <end position="1412"/>
    </location>
</feature>
<evidence type="ECO:0000256" key="4">
    <source>
        <dbReference type="ARBA" id="ARBA00022837"/>
    </source>
</evidence>
<dbReference type="Pfam" id="PF00028">
    <property type="entry name" value="Cadherin"/>
    <property type="match status" value="2"/>
</dbReference>
<dbReference type="InterPro" id="IPR039808">
    <property type="entry name" value="Cadherin"/>
</dbReference>
<comment type="caution">
    <text evidence="7">The sequence shown here is derived from an EMBL/GenBank/DDBJ whole genome shotgun (WGS) entry which is preliminary data.</text>
</comment>
<feature type="domain" description="Cadherin" evidence="6">
    <location>
        <begin position="743"/>
        <end position="852"/>
    </location>
</feature>
<proteinExistence type="predicted"/>
<dbReference type="GO" id="GO:0045296">
    <property type="term" value="F:cadherin binding"/>
    <property type="evidence" value="ECO:0007669"/>
    <property type="project" value="TreeGrafter"/>
</dbReference>
<dbReference type="GO" id="GO:0007156">
    <property type="term" value="P:homophilic cell adhesion via plasma membrane adhesion molecules"/>
    <property type="evidence" value="ECO:0007669"/>
    <property type="project" value="InterPro"/>
</dbReference>
<dbReference type="CDD" id="cd11304">
    <property type="entry name" value="Cadherin_repeat"/>
    <property type="match status" value="4"/>
</dbReference>
<dbReference type="SUPFAM" id="SSF49313">
    <property type="entry name" value="Cadherin-like"/>
    <property type="match status" value="6"/>
</dbReference>
<evidence type="ECO:0000256" key="2">
    <source>
        <dbReference type="ARBA" id="ARBA00022729"/>
    </source>
</evidence>
<evidence type="ECO:0000256" key="1">
    <source>
        <dbReference type="ARBA" id="ARBA00004370"/>
    </source>
</evidence>
<dbReference type="PANTHER" id="PTHR24027">
    <property type="entry name" value="CADHERIN-23"/>
    <property type="match status" value="1"/>
</dbReference>
<dbReference type="PROSITE" id="PS00330">
    <property type="entry name" value="HEMOLYSIN_CALCIUM"/>
    <property type="match status" value="2"/>
</dbReference>
<dbReference type="InterPro" id="IPR015919">
    <property type="entry name" value="Cadherin-like_sf"/>
</dbReference>
<dbReference type="GO" id="GO:0005509">
    <property type="term" value="F:calcium ion binding"/>
    <property type="evidence" value="ECO:0007669"/>
    <property type="project" value="InterPro"/>
</dbReference>
<dbReference type="Gene3D" id="2.60.40.2030">
    <property type="match status" value="1"/>
</dbReference>
<dbReference type="PRINTS" id="PR00205">
    <property type="entry name" value="CADHERIN"/>
</dbReference>
<sequence>MAQYVTTHVTDAVVVDTNTAVDPQIIVTSSGSITVNEDAAIYLLGSSAVYATVDGTVYSNNVGIQFNALESAVTLSASGIVHDYTTGVDFGEGANTLRNAGEIRSAQTGDTSVFINSGVLLGGTDNYILNTGSISGFFGIRAENEGYKNQIINKGTISGTHTAITLNLVGTFTGSDLGALALDPSRYGVFNDGEIIGGTIGIDGRGPVRVVNTGLIQAADEGVSLDSRTGESSSLTNSGMIICALAFAGGRGNDTVRNIGHMQGDLRFGTGTDLYDGRGGIVTGSVDLGGGDDTAHGGSGIDIFSGGNDADELFGHSGDDSLDGGSGNDTLGGGAGADVLIGGADDDMYVVDDVDDTVQEEANREDYTGGTDTVRASISYALGANVEDLVLTGDADLAGTGNELVNVITGNDGDNLLDGGSNADVLLGGKGDDIYIVDNTADAVMESAEEGTDTVRASATHSLSRNVENLVLVGGNSIDGTGNEVANTITGNAGNNVLDGGEGADILRGGDGHDIYVVDHLGDTVLEAYGQGEDTVQSSVDFTLGADLESLVLTGAANINGTGNTLANSVIGNDGDNILDGDAGADNLRGGIGHDTYVVDDANDTVMEASDEGTDTVRASISYALTNDVEHLVLTGTGDLSGTGNALANAITGNSGGNVLVGGQGNDTLDGGAGRDTARFAGNKQNYTIVEQPDGSFIVTDNVGDDGVDVVQNVEVLQFRDQSVSLTNKAPTKPVVQGSVIPVDENAAPHRVVATVLSTDSEGDALTYAFVTNPGNKFAIDPTNGVITLIGTVNYEATSTEDPDLETETAGSLAGQKFYRLVVKATETVSGVSSGETELKVYVSDVNEAPTGLSFSGGGITATISENANDGDLVGVGTLHALDPEGLNQFIYAFDTSGNGGSSGSGNAGGRFKIEGGQLKVAALTDITHRETYTVTIKVTDRNGGPGAVSTYQDFLITVNPVDTGNTAPTNVRLASGGTVAEKSGFNATVGTVTATDNGGAANLRYAIADNAEFDIDAATGRIFVKDGAMLDYEGARTYTVQVTATDTNGTGLSSDPQDIVITLSDVNEAATGLDFTGGTTLRAGAGLGAAVAVAAAVDPDTGTAAFRNNKYRFANGTLEDGLFRINADTGAITTARAVTADDVGEKTLTVVAHDGTLVGPAVTYTFEILPALPNAAPTAPVVQSSVSAIDENSAPHKVIATVKATDAEGDAFTYALAVNPGNKFAINAATGVITLVGAVNYEQDPNLQVEDEGTPLERKFYELVVKATQTSGNASSGETTVRIYVNDVNEAPTNLSFVNNATTAAISEADAVDGYEIGTLQAFDPEGDANLIYAFDTSGRGGSSGSGNAGGRFKIEDGKLKIAAFSDITKAETYTVTIKVTDQNGDEGSTSTYRDFLIRVIPATETPTPALSIAATASSTQAEGDDGFKEFVFMVSRTNASGDTQADWRITGTGITDADFEALTGTVSFTGGQTTQEIRVKVRGDTSFESNETFTITLSNATNGQIVGSSATGRIDNDDPAPAVPTVQFDTANPVVEHAEGAAGTTVTYTYTLTRDSDVGRSWPGQ</sequence>
<dbReference type="SUPFAM" id="SSF141072">
    <property type="entry name" value="CalX-like"/>
    <property type="match status" value="1"/>
</dbReference>
<feature type="domain" description="Cadherin" evidence="6">
    <location>
        <begin position="861"/>
        <end position="971"/>
    </location>
</feature>
<keyword evidence="5" id="KW-0472">Membrane</keyword>
<dbReference type="GO" id="GO:0008013">
    <property type="term" value="F:beta-catenin binding"/>
    <property type="evidence" value="ECO:0007669"/>
    <property type="project" value="TreeGrafter"/>
</dbReference>
<comment type="subcellular location">
    <subcellularLocation>
        <location evidence="1">Membrane</location>
    </subcellularLocation>
</comment>
<dbReference type="EMBL" id="BJYU01000058">
    <property type="protein sequence ID" value="GEO16228.1"/>
    <property type="molecule type" value="Genomic_DNA"/>
</dbReference>
<evidence type="ECO:0000256" key="5">
    <source>
        <dbReference type="ARBA" id="ARBA00023136"/>
    </source>
</evidence>
<name>A0A512BW93_9HYPH</name>
<feature type="domain" description="Cadherin" evidence="6">
    <location>
        <begin position="1089"/>
        <end position="1183"/>
    </location>
</feature>
<dbReference type="InterPro" id="IPR011049">
    <property type="entry name" value="Serralysin-like_metalloprot_C"/>
</dbReference>
<dbReference type="Gene3D" id="2.150.10.10">
    <property type="entry name" value="Serralysin-like metalloprotease, C-terminal"/>
    <property type="match status" value="3"/>
</dbReference>
<dbReference type="InterPro" id="IPR018511">
    <property type="entry name" value="Hemolysin-typ_Ca-bd_CS"/>
</dbReference>
<dbReference type="PROSITE" id="PS50268">
    <property type="entry name" value="CADHERIN_2"/>
    <property type="match status" value="6"/>
</dbReference>
<evidence type="ECO:0000313" key="8">
    <source>
        <dbReference type="Proteomes" id="UP000321085"/>
    </source>
</evidence>
<keyword evidence="2" id="KW-0732">Signal</keyword>
<dbReference type="InterPro" id="IPR002126">
    <property type="entry name" value="Cadherin-like_dom"/>
</dbReference>
<dbReference type="GO" id="GO:0016477">
    <property type="term" value="P:cell migration"/>
    <property type="evidence" value="ECO:0007669"/>
    <property type="project" value="TreeGrafter"/>
</dbReference>
<dbReference type="InterPro" id="IPR038081">
    <property type="entry name" value="CalX-like_sf"/>
</dbReference>
<protein>
    <recommendedName>
        <fullName evidence="6">Cadherin domain-containing protein</fullName>
    </recommendedName>
</protein>
<dbReference type="Gene3D" id="2.60.40.60">
    <property type="entry name" value="Cadherins"/>
    <property type="match status" value="6"/>
</dbReference>
<dbReference type="PANTHER" id="PTHR24027:SF438">
    <property type="entry name" value="CADHERIN 23"/>
    <property type="match status" value="1"/>
</dbReference>
<gene>
    <name evidence="7" type="ORF">MAE02_39240</name>
</gene>
<dbReference type="Pfam" id="PF03160">
    <property type="entry name" value="Calx-beta"/>
    <property type="match status" value="1"/>
</dbReference>
<reference evidence="7 8" key="1">
    <citation type="submission" date="2019-07" db="EMBL/GenBank/DDBJ databases">
        <title>Whole genome shotgun sequence of Microvirga aerophila NBRC 106136.</title>
        <authorList>
            <person name="Hosoyama A."/>
            <person name="Uohara A."/>
            <person name="Ohji S."/>
            <person name="Ichikawa N."/>
        </authorList>
    </citation>
    <scope>NUCLEOTIDE SEQUENCE [LARGE SCALE GENOMIC DNA]</scope>
    <source>
        <strain evidence="7 8">NBRC 106136</strain>
    </source>
</reference>
<keyword evidence="3" id="KW-0677">Repeat</keyword>
<keyword evidence="4" id="KW-0106">Calcium</keyword>